<keyword evidence="4" id="KW-0653">Protein transport</keyword>
<evidence type="ECO:0000256" key="7">
    <source>
        <dbReference type="ARBA" id="ARBA00023242"/>
    </source>
</evidence>
<sequence>MSADDWSTLLTSHPIFSPSSTQSPNEISAMSMSSIGRRQVMILKDGDLVVAVGSEIRLASLGATKPAGSKGYKWKVTRSCGKAPSWCDSSTSLGYSRLVPDTIDSKSLQVGQFYHAAKNSAQIAKIQWHPWGDSGSTLMVMTEDGKLREYDISVDAEEPQQVLSFVPERRAGSYLAEDASEREVASFCLGQGRADWGPLTVYAVMKSGDVYSICPYMPKNASIPSSYVHSLECFISAKQEFLSQSSSTSTTHNLSTLYDYQHKYVTALLKQLPPGTVFPSTSRSVSVHPPTTIKARPARQGPFLLQPSPRTIAGSEGGDATDMAYLAFGSDDAEDETEGGETEHLGVVLIGFQDGKVDLCLDVEKVEARWDAGGSKRDQGLPILAVYETIDLGTVELLQGQLDLISANHLVFFPDPIMTIPWDFGHADLDDVFCGTQVFESGHSSGGPERCVSDVQHPHLDLRHAHHHLPSQFALRDTAAGLGLQNASRPVPKEEPSSSKWLIPRDGPKSYVSLLGDEPYSPGLSVARGVRAARECPTLAASEKRRAGFHADPRRAAFPGHDRRGAELADADCAAGAPGGGAARGAASGRADAAGAEVRGDGEDGVCAARDPQSPTDERFARIREEQQQLHTRLERMLRGLMSQASPDLSEHETKWFAELKRMKSEVEGAGKYDERSLVSRSRMLEREYERLMPNLKALIEKEKARNRSAPQLGVSQAFEFGARSNIERARISKVEDELVKLAAKLDIS</sequence>
<name>A0AAD2K2T1_9AGAR</name>
<dbReference type="PANTHER" id="PTHR13257">
    <property type="entry name" value="NUCLEOPORIN NUP84-RELATED"/>
    <property type="match status" value="1"/>
</dbReference>
<organism evidence="9 10">
    <name type="scientific">Mycena citricolor</name>
    <dbReference type="NCBI Taxonomy" id="2018698"/>
    <lineage>
        <taxon>Eukaryota</taxon>
        <taxon>Fungi</taxon>
        <taxon>Dikarya</taxon>
        <taxon>Basidiomycota</taxon>
        <taxon>Agaricomycotina</taxon>
        <taxon>Agaricomycetes</taxon>
        <taxon>Agaricomycetidae</taxon>
        <taxon>Agaricales</taxon>
        <taxon>Marasmiineae</taxon>
        <taxon>Mycenaceae</taxon>
        <taxon>Mycena</taxon>
    </lineage>
</organism>
<reference evidence="9" key="1">
    <citation type="submission" date="2023-11" db="EMBL/GenBank/DDBJ databases">
        <authorList>
            <person name="De Vega J J."/>
            <person name="De Vega J J."/>
        </authorList>
    </citation>
    <scope>NUCLEOTIDE SEQUENCE</scope>
</reference>
<dbReference type="AlphaFoldDB" id="A0AAD2K2T1"/>
<dbReference type="GO" id="GO:0005643">
    <property type="term" value="C:nuclear pore"/>
    <property type="evidence" value="ECO:0007669"/>
    <property type="project" value="UniProtKB-SubCell"/>
</dbReference>
<dbReference type="GO" id="GO:0006406">
    <property type="term" value="P:mRNA export from nucleus"/>
    <property type="evidence" value="ECO:0007669"/>
    <property type="project" value="TreeGrafter"/>
</dbReference>
<protein>
    <submittedName>
        <fullName evidence="9">Uncharacterized protein</fullName>
    </submittedName>
</protein>
<dbReference type="EMBL" id="CAVNYO010000405">
    <property type="protein sequence ID" value="CAK5275712.1"/>
    <property type="molecule type" value="Genomic_DNA"/>
</dbReference>
<dbReference type="InterPro" id="IPR037700">
    <property type="entry name" value="NUP88/NUP82"/>
</dbReference>
<comment type="subcellular location">
    <subcellularLocation>
        <location evidence="1">Nucleus</location>
        <location evidence="1">Nuclear pore complex</location>
    </subcellularLocation>
</comment>
<keyword evidence="3" id="KW-0509">mRNA transport</keyword>
<keyword evidence="7" id="KW-0539">Nucleus</keyword>
<proteinExistence type="predicted"/>
<dbReference type="GO" id="GO:0000056">
    <property type="term" value="P:ribosomal small subunit export from nucleus"/>
    <property type="evidence" value="ECO:0007669"/>
    <property type="project" value="InterPro"/>
</dbReference>
<evidence type="ECO:0000313" key="9">
    <source>
        <dbReference type="EMBL" id="CAK5275712.1"/>
    </source>
</evidence>
<keyword evidence="10" id="KW-1185">Reference proteome</keyword>
<evidence type="ECO:0000256" key="1">
    <source>
        <dbReference type="ARBA" id="ARBA00004567"/>
    </source>
</evidence>
<evidence type="ECO:0000256" key="3">
    <source>
        <dbReference type="ARBA" id="ARBA00022816"/>
    </source>
</evidence>
<gene>
    <name evidence="9" type="ORF">MYCIT1_LOCUS23642</name>
</gene>
<evidence type="ECO:0000256" key="4">
    <source>
        <dbReference type="ARBA" id="ARBA00022927"/>
    </source>
</evidence>
<comment type="caution">
    <text evidence="9">The sequence shown here is derived from an EMBL/GenBank/DDBJ whole genome shotgun (WGS) entry which is preliminary data.</text>
</comment>
<evidence type="ECO:0000256" key="5">
    <source>
        <dbReference type="ARBA" id="ARBA00023010"/>
    </source>
</evidence>
<evidence type="ECO:0000256" key="6">
    <source>
        <dbReference type="ARBA" id="ARBA00023132"/>
    </source>
</evidence>
<keyword evidence="6" id="KW-0906">Nuclear pore complex</keyword>
<dbReference type="Proteomes" id="UP001295794">
    <property type="component" value="Unassembled WGS sequence"/>
</dbReference>
<keyword evidence="5" id="KW-0811">Translocation</keyword>
<feature type="region of interest" description="Disordered" evidence="8">
    <location>
        <begin position="593"/>
        <end position="616"/>
    </location>
</feature>
<accession>A0AAD2K2T1</accession>
<evidence type="ECO:0000256" key="8">
    <source>
        <dbReference type="SAM" id="MobiDB-lite"/>
    </source>
</evidence>
<dbReference type="GO" id="GO:0000055">
    <property type="term" value="P:ribosomal large subunit export from nucleus"/>
    <property type="evidence" value="ECO:0007669"/>
    <property type="project" value="InterPro"/>
</dbReference>
<evidence type="ECO:0000256" key="2">
    <source>
        <dbReference type="ARBA" id="ARBA00022448"/>
    </source>
</evidence>
<dbReference type="GO" id="GO:0017056">
    <property type="term" value="F:structural constituent of nuclear pore"/>
    <property type="evidence" value="ECO:0007669"/>
    <property type="project" value="InterPro"/>
</dbReference>
<keyword evidence="2" id="KW-0813">Transport</keyword>
<dbReference type="PANTHER" id="PTHR13257:SF0">
    <property type="entry name" value="NUCLEAR PORE COMPLEX PROTEIN NUP88"/>
    <property type="match status" value="1"/>
</dbReference>
<dbReference type="GO" id="GO:0006606">
    <property type="term" value="P:protein import into nucleus"/>
    <property type="evidence" value="ECO:0007669"/>
    <property type="project" value="TreeGrafter"/>
</dbReference>
<evidence type="ECO:0000313" key="10">
    <source>
        <dbReference type="Proteomes" id="UP001295794"/>
    </source>
</evidence>